<dbReference type="EMBL" id="CAWUPB010001173">
    <property type="protein sequence ID" value="CAK7346851.1"/>
    <property type="molecule type" value="Genomic_DNA"/>
</dbReference>
<proteinExistence type="predicted"/>
<reference evidence="1 2" key="1">
    <citation type="submission" date="2024-01" db="EMBL/GenBank/DDBJ databases">
        <authorList>
            <person name="Waweru B."/>
        </authorList>
    </citation>
    <scope>NUCLEOTIDE SEQUENCE [LARGE SCALE GENOMIC DNA]</scope>
</reference>
<comment type="caution">
    <text evidence="1">The sequence shown here is derived from an EMBL/GenBank/DDBJ whole genome shotgun (WGS) entry which is preliminary data.</text>
</comment>
<evidence type="ECO:0000313" key="1">
    <source>
        <dbReference type="EMBL" id="CAK7346851.1"/>
    </source>
</evidence>
<sequence length="84" mass="9788">MAKRSTERYCPSPHAEFITALTLTGHFSYSFIERNLVESVSASLLFEYYRATIWIQIDLKLLVSYRYSCENHLKIAGRVKIARL</sequence>
<keyword evidence="2" id="KW-1185">Reference proteome</keyword>
<organism evidence="1 2">
    <name type="scientific">Dovyalis caffra</name>
    <dbReference type="NCBI Taxonomy" id="77055"/>
    <lineage>
        <taxon>Eukaryota</taxon>
        <taxon>Viridiplantae</taxon>
        <taxon>Streptophyta</taxon>
        <taxon>Embryophyta</taxon>
        <taxon>Tracheophyta</taxon>
        <taxon>Spermatophyta</taxon>
        <taxon>Magnoliopsida</taxon>
        <taxon>eudicotyledons</taxon>
        <taxon>Gunneridae</taxon>
        <taxon>Pentapetalae</taxon>
        <taxon>rosids</taxon>
        <taxon>fabids</taxon>
        <taxon>Malpighiales</taxon>
        <taxon>Salicaceae</taxon>
        <taxon>Flacourtieae</taxon>
        <taxon>Dovyalis</taxon>
    </lineage>
</organism>
<accession>A0AAV1S6H3</accession>
<dbReference type="Proteomes" id="UP001314170">
    <property type="component" value="Unassembled WGS sequence"/>
</dbReference>
<gene>
    <name evidence="1" type="ORF">DCAF_LOCUS19529</name>
</gene>
<evidence type="ECO:0000313" key="2">
    <source>
        <dbReference type="Proteomes" id="UP001314170"/>
    </source>
</evidence>
<protein>
    <submittedName>
        <fullName evidence="1">Uncharacterized protein</fullName>
    </submittedName>
</protein>
<name>A0AAV1S6H3_9ROSI</name>
<dbReference type="AlphaFoldDB" id="A0AAV1S6H3"/>